<name>A0A1L9RBQ7_ASPWE</name>
<evidence type="ECO:0000313" key="1">
    <source>
        <dbReference type="EMBL" id="OJJ32303.1"/>
    </source>
</evidence>
<reference evidence="2" key="1">
    <citation type="journal article" date="2017" name="Genome Biol.">
        <title>Comparative genomics reveals high biological diversity and specific adaptations in the industrially and medically important fungal genus Aspergillus.</title>
        <authorList>
            <person name="de Vries R.P."/>
            <person name="Riley R."/>
            <person name="Wiebenga A."/>
            <person name="Aguilar-Osorio G."/>
            <person name="Amillis S."/>
            <person name="Uchima C.A."/>
            <person name="Anderluh G."/>
            <person name="Asadollahi M."/>
            <person name="Askin M."/>
            <person name="Barry K."/>
            <person name="Battaglia E."/>
            <person name="Bayram O."/>
            <person name="Benocci T."/>
            <person name="Braus-Stromeyer S.A."/>
            <person name="Caldana C."/>
            <person name="Canovas D."/>
            <person name="Cerqueira G.C."/>
            <person name="Chen F."/>
            <person name="Chen W."/>
            <person name="Choi C."/>
            <person name="Clum A."/>
            <person name="Dos Santos R.A."/>
            <person name="Damasio A.R."/>
            <person name="Diallinas G."/>
            <person name="Emri T."/>
            <person name="Fekete E."/>
            <person name="Flipphi M."/>
            <person name="Freyberg S."/>
            <person name="Gallo A."/>
            <person name="Gournas C."/>
            <person name="Habgood R."/>
            <person name="Hainaut M."/>
            <person name="Harispe M.L."/>
            <person name="Henrissat B."/>
            <person name="Hilden K.S."/>
            <person name="Hope R."/>
            <person name="Hossain A."/>
            <person name="Karabika E."/>
            <person name="Karaffa L."/>
            <person name="Karanyi Z."/>
            <person name="Krasevec N."/>
            <person name="Kuo A."/>
            <person name="Kusch H."/>
            <person name="LaButti K."/>
            <person name="Lagendijk E.L."/>
            <person name="Lapidus A."/>
            <person name="Levasseur A."/>
            <person name="Lindquist E."/>
            <person name="Lipzen A."/>
            <person name="Logrieco A.F."/>
            <person name="MacCabe A."/>
            <person name="Maekelae M.R."/>
            <person name="Malavazi I."/>
            <person name="Melin P."/>
            <person name="Meyer V."/>
            <person name="Mielnichuk N."/>
            <person name="Miskei M."/>
            <person name="Molnar A.P."/>
            <person name="Mule G."/>
            <person name="Ngan C.Y."/>
            <person name="Orejas M."/>
            <person name="Orosz E."/>
            <person name="Ouedraogo J.P."/>
            <person name="Overkamp K.M."/>
            <person name="Park H.-S."/>
            <person name="Perrone G."/>
            <person name="Piumi F."/>
            <person name="Punt P.J."/>
            <person name="Ram A.F."/>
            <person name="Ramon A."/>
            <person name="Rauscher S."/>
            <person name="Record E."/>
            <person name="Riano-Pachon D.M."/>
            <person name="Robert V."/>
            <person name="Roehrig J."/>
            <person name="Ruller R."/>
            <person name="Salamov A."/>
            <person name="Salih N.S."/>
            <person name="Samson R.A."/>
            <person name="Sandor E."/>
            <person name="Sanguinetti M."/>
            <person name="Schuetze T."/>
            <person name="Sepcic K."/>
            <person name="Shelest E."/>
            <person name="Sherlock G."/>
            <person name="Sophianopoulou V."/>
            <person name="Squina F.M."/>
            <person name="Sun H."/>
            <person name="Susca A."/>
            <person name="Todd R.B."/>
            <person name="Tsang A."/>
            <person name="Unkles S.E."/>
            <person name="van de Wiele N."/>
            <person name="van Rossen-Uffink D."/>
            <person name="Oliveira J.V."/>
            <person name="Vesth T.C."/>
            <person name="Visser J."/>
            <person name="Yu J.-H."/>
            <person name="Zhou M."/>
            <person name="Andersen M.R."/>
            <person name="Archer D.B."/>
            <person name="Baker S.E."/>
            <person name="Benoit I."/>
            <person name="Brakhage A.A."/>
            <person name="Braus G.H."/>
            <person name="Fischer R."/>
            <person name="Frisvad J.C."/>
            <person name="Goldman G.H."/>
            <person name="Houbraken J."/>
            <person name="Oakley B."/>
            <person name="Pocsi I."/>
            <person name="Scazzocchio C."/>
            <person name="Seiboth B."/>
            <person name="vanKuyk P.A."/>
            <person name="Wortman J."/>
            <person name="Dyer P.S."/>
            <person name="Grigoriev I.V."/>
        </authorList>
    </citation>
    <scope>NUCLEOTIDE SEQUENCE [LARGE SCALE GENOMIC DNA]</scope>
    <source>
        <strain evidence="2">DTO 134E9</strain>
    </source>
</reference>
<keyword evidence="2" id="KW-1185">Reference proteome</keyword>
<dbReference type="Proteomes" id="UP000184383">
    <property type="component" value="Unassembled WGS sequence"/>
</dbReference>
<gene>
    <name evidence="1" type="ORF">ASPWEDRAFT_175589</name>
</gene>
<dbReference type="VEuPathDB" id="FungiDB:ASPWEDRAFT_175589"/>
<dbReference type="GeneID" id="63747228"/>
<dbReference type="OrthoDB" id="2853639at2759"/>
<protein>
    <recommendedName>
        <fullName evidence="3">F-box domain-containing protein</fullName>
    </recommendedName>
</protein>
<evidence type="ECO:0008006" key="3">
    <source>
        <dbReference type="Google" id="ProtNLM"/>
    </source>
</evidence>
<sequence>MTSPSLLGLPTELLLLLSGHLYSLKDLYTLVLTSKRLYYIYKDTSKHVLRLAVKSPLLEPSPHFLVAFTARRVADWAVQSNERKQKLHQTLGGGMQSLLSLAIEVVDDGITLDDIRQAWKYKMDVLNPLSEEIDMICGPSSYDDDGEILDNMIICHDTEIALYNWIIFGDLFHHSISAIYDDPRPAITPLSSATRFKFLIDCLPDRMAFDSTVGLPPWFEEYRRSGQRDTYQQWSLIAATMKFLGEKRWTEAMGQDAPLQMNKRV</sequence>
<dbReference type="RefSeq" id="XP_040685980.1">
    <property type="nucleotide sequence ID" value="XM_040831380.1"/>
</dbReference>
<proteinExistence type="predicted"/>
<dbReference type="AlphaFoldDB" id="A0A1L9RBQ7"/>
<organism evidence="1 2">
    <name type="scientific">Aspergillus wentii DTO 134E9</name>
    <dbReference type="NCBI Taxonomy" id="1073089"/>
    <lineage>
        <taxon>Eukaryota</taxon>
        <taxon>Fungi</taxon>
        <taxon>Dikarya</taxon>
        <taxon>Ascomycota</taxon>
        <taxon>Pezizomycotina</taxon>
        <taxon>Eurotiomycetes</taxon>
        <taxon>Eurotiomycetidae</taxon>
        <taxon>Eurotiales</taxon>
        <taxon>Aspergillaceae</taxon>
        <taxon>Aspergillus</taxon>
        <taxon>Aspergillus subgen. Cremei</taxon>
    </lineage>
</organism>
<dbReference type="EMBL" id="KV878215">
    <property type="protein sequence ID" value="OJJ32303.1"/>
    <property type="molecule type" value="Genomic_DNA"/>
</dbReference>
<dbReference type="STRING" id="1073089.A0A1L9RBQ7"/>
<evidence type="ECO:0000313" key="2">
    <source>
        <dbReference type="Proteomes" id="UP000184383"/>
    </source>
</evidence>
<accession>A0A1L9RBQ7</accession>